<keyword evidence="1" id="KW-0479">Metal-binding</keyword>
<dbReference type="PANTHER" id="PTHR46609:SF7">
    <property type="match status" value="1"/>
</dbReference>
<dbReference type="InterPro" id="IPR011335">
    <property type="entry name" value="Restrct_endonuc-II-like"/>
</dbReference>
<keyword evidence="1" id="KW-0862">Zinc</keyword>
<comment type="caution">
    <text evidence="3">The sequence shown here is derived from an EMBL/GenBank/DDBJ whole genome shotgun (WGS) entry which is preliminary data.</text>
</comment>
<keyword evidence="1" id="KW-0863">Zinc-finger</keyword>
<dbReference type="InterPro" id="IPR011604">
    <property type="entry name" value="PDDEXK-like_dom_sf"/>
</dbReference>
<dbReference type="Proteomes" id="UP001591681">
    <property type="component" value="Unassembled WGS sequence"/>
</dbReference>
<accession>A0ABD1J6G9</accession>
<dbReference type="GO" id="GO:0008270">
    <property type="term" value="F:zinc ion binding"/>
    <property type="evidence" value="ECO:0007669"/>
    <property type="project" value="UniProtKB-KW"/>
</dbReference>
<dbReference type="Pfam" id="PF09588">
    <property type="entry name" value="YqaJ"/>
    <property type="match status" value="1"/>
</dbReference>
<feature type="domain" description="SWIM-type" evidence="2">
    <location>
        <begin position="85"/>
        <end position="120"/>
    </location>
</feature>
<organism evidence="3 5">
    <name type="scientific">Coilia grayii</name>
    <name type="common">Gray's grenadier anchovy</name>
    <dbReference type="NCBI Taxonomy" id="363190"/>
    <lineage>
        <taxon>Eukaryota</taxon>
        <taxon>Metazoa</taxon>
        <taxon>Chordata</taxon>
        <taxon>Craniata</taxon>
        <taxon>Vertebrata</taxon>
        <taxon>Euteleostomi</taxon>
        <taxon>Actinopterygii</taxon>
        <taxon>Neopterygii</taxon>
        <taxon>Teleostei</taxon>
        <taxon>Clupei</taxon>
        <taxon>Clupeiformes</taxon>
        <taxon>Clupeoidei</taxon>
        <taxon>Engraulidae</taxon>
        <taxon>Coilinae</taxon>
        <taxon>Coilia</taxon>
    </lineage>
</organism>
<proteinExistence type="predicted"/>
<dbReference type="EMBL" id="JBHFQA010000012">
    <property type="protein sequence ID" value="KAL2089534.1"/>
    <property type="molecule type" value="Genomic_DNA"/>
</dbReference>
<dbReference type="PROSITE" id="PS50966">
    <property type="entry name" value="ZF_SWIM"/>
    <property type="match status" value="1"/>
</dbReference>
<reference evidence="3 5" key="1">
    <citation type="submission" date="2024-09" db="EMBL/GenBank/DDBJ databases">
        <title>A chromosome-level genome assembly of Gray's grenadier anchovy, Coilia grayii.</title>
        <authorList>
            <person name="Fu Z."/>
        </authorList>
    </citation>
    <scope>NUCLEOTIDE SEQUENCE [LARGE SCALE GENOMIC DNA]</scope>
    <source>
        <strain evidence="3">G4</strain>
        <tissue evidence="3">Muscle</tissue>
    </source>
</reference>
<dbReference type="SUPFAM" id="SSF52980">
    <property type="entry name" value="Restriction endonuclease-like"/>
    <property type="match status" value="1"/>
</dbReference>
<gene>
    <name evidence="4" type="ORF">ACEWY4_014222</name>
    <name evidence="3" type="ORF">ACEWY4_022577</name>
</gene>
<dbReference type="EMBL" id="JBHFQA010000019">
    <property type="protein sequence ID" value="KAL2082759.1"/>
    <property type="molecule type" value="Genomic_DNA"/>
</dbReference>
<evidence type="ECO:0000313" key="5">
    <source>
        <dbReference type="Proteomes" id="UP001591681"/>
    </source>
</evidence>
<dbReference type="InterPro" id="IPR019080">
    <property type="entry name" value="YqaJ_viral_recombinase"/>
</dbReference>
<dbReference type="PANTHER" id="PTHR46609">
    <property type="entry name" value="EXONUCLEASE, PHAGE-TYPE/RECB, C-TERMINAL DOMAIN-CONTAINING PROTEIN"/>
    <property type="match status" value="1"/>
</dbReference>
<dbReference type="CDD" id="cd22343">
    <property type="entry name" value="PDDEXK_lambda_exonuclease-like"/>
    <property type="match status" value="1"/>
</dbReference>
<evidence type="ECO:0000259" key="2">
    <source>
        <dbReference type="PROSITE" id="PS50966"/>
    </source>
</evidence>
<name>A0ABD1J6G9_9TELE</name>
<dbReference type="GO" id="GO:0006281">
    <property type="term" value="P:DNA repair"/>
    <property type="evidence" value="ECO:0007669"/>
    <property type="project" value="UniProtKB-ARBA"/>
</dbReference>
<dbReference type="InterPro" id="IPR007527">
    <property type="entry name" value="Znf_SWIM"/>
</dbReference>
<dbReference type="InterPro" id="IPR051703">
    <property type="entry name" value="NF-kappa-B_Signaling_Reg"/>
</dbReference>
<protein>
    <recommendedName>
        <fullName evidence="2">SWIM-type domain-containing protein</fullName>
    </recommendedName>
</protein>
<evidence type="ECO:0000256" key="1">
    <source>
        <dbReference type="PROSITE-ProRule" id="PRU00325"/>
    </source>
</evidence>
<keyword evidence="5" id="KW-1185">Reference proteome</keyword>
<dbReference type="AlphaFoldDB" id="A0ABD1J6G9"/>
<evidence type="ECO:0000313" key="3">
    <source>
        <dbReference type="EMBL" id="KAL2082759.1"/>
    </source>
</evidence>
<dbReference type="Gene3D" id="3.90.320.10">
    <property type="match status" value="1"/>
</dbReference>
<sequence length="494" mass="54993">MAAYGGLFFSRSLTNLPKMTFSDVEVIVGRESVIKRSRLDRGYKLFHEKFIFNYEVSNVVELNLAVRARCYRSLKKNEEPHSLQMTIHTVDAANLSGYGCSCAAGRGMCNHVVALLYQTAHYSTMGIASVPLPLASTSMPQAWHKPRTQGIVPEAIDQLVIKKPKQSGSSGVKSTLYMPYKGQYPVAALRTLHTGLLEETPEPLVCQALSGLASLAFVDSQFGPVPFGSPLSYQCPPVSPAQEICHHPDAPQFPDLPLTGYRLPLCLSFVPMLHQSFHLDCLAVNGLSATLEQETRGQSRCPLWSMARESRLTASRFHEVLHARGEESMQRLAIRILKGTRQTAAMRRGLELEPEVLRSYGEVAHVNVYASGFVVHPDAPHLGASPDGRVVDPTEFPPFGLVEVKCPNVLTIFEATHIKAVGGKPQLKRGHKYWTQVQGQLAVTGLRWCDFVTDTAGDLTVERIWRDDPFITAMKEQLDLFYFNVFMDQYFKKQ</sequence>
<evidence type="ECO:0000313" key="4">
    <source>
        <dbReference type="EMBL" id="KAL2089534.1"/>
    </source>
</evidence>